<keyword evidence="2 4" id="KW-0472">Membrane</keyword>
<evidence type="ECO:0000256" key="2">
    <source>
        <dbReference type="ARBA" id="ARBA00023136"/>
    </source>
</evidence>
<dbReference type="PANTHER" id="PTHR40980">
    <property type="entry name" value="PLUG DOMAIN-CONTAINING PROTEIN"/>
    <property type="match status" value="1"/>
</dbReference>
<protein>
    <submittedName>
        <fullName evidence="8">TonB-dependent receptor</fullName>
    </submittedName>
</protein>
<dbReference type="SUPFAM" id="SSF56935">
    <property type="entry name" value="Porins"/>
    <property type="match status" value="1"/>
</dbReference>
<dbReference type="NCBIfam" id="TIGR01782">
    <property type="entry name" value="TonB-Xanth-Caul"/>
    <property type="match status" value="1"/>
</dbReference>
<dbReference type="Pfam" id="PF00593">
    <property type="entry name" value="TonB_dep_Rec_b-barrel"/>
    <property type="match status" value="1"/>
</dbReference>
<evidence type="ECO:0000313" key="8">
    <source>
        <dbReference type="EMBL" id="WMS86651.1"/>
    </source>
</evidence>
<reference evidence="8 9" key="1">
    <citation type="submission" date="2023-08" db="EMBL/GenBank/DDBJ databases">
        <title>Pleionea litopenaei sp. nov., isolated from stomach of juvenile Litopenaeus vannamei.</title>
        <authorList>
            <person name="Rho A.M."/>
            <person name="Hwang C.Y."/>
        </authorList>
    </citation>
    <scope>NUCLEOTIDE SEQUENCE [LARGE SCALE GENOMIC DNA]</scope>
    <source>
        <strain evidence="8 9">HL-JVS1</strain>
    </source>
</reference>
<dbReference type="Gene3D" id="2.170.130.10">
    <property type="entry name" value="TonB-dependent receptor, plug domain"/>
    <property type="match status" value="1"/>
</dbReference>
<dbReference type="PANTHER" id="PTHR40980:SF3">
    <property type="entry name" value="TONB-DEPENDENT RECEPTOR-LIKE BETA-BARREL DOMAIN-CONTAINING PROTEIN"/>
    <property type="match status" value="1"/>
</dbReference>
<gene>
    <name evidence="8" type="ORF">Q9312_15625</name>
</gene>
<dbReference type="InterPro" id="IPR010104">
    <property type="entry name" value="TonB_rcpt_bac"/>
</dbReference>
<keyword evidence="3" id="KW-0998">Cell outer membrane</keyword>
<evidence type="ECO:0000256" key="4">
    <source>
        <dbReference type="RuleBase" id="RU003357"/>
    </source>
</evidence>
<keyword evidence="5" id="KW-0732">Signal</keyword>
<dbReference type="GO" id="GO:0009279">
    <property type="term" value="C:cell outer membrane"/>
    <property type="evidence" value="ECO:0007669"/>
    <property type="project" value="UniProtKB-SubCell"/>
</dbReference>
<evidence type="ECO:0000256" key="1">
    <source>
        <dbReference type="ARBA" id="ARBA00004442"/>
    </source>
</evidence>
<dbReference type="Proteomes" id="UP001239782">
    <property type="component" value="Chromosome"/>
</dbReference>
<dbReference type="CDD" id="cd01347">
    <property type="entry name" value="ligand_gated_channel"/>
    <property type="match status" value="1"/>
</dbReference>
<dbReference type="Gene3D" id="2.40.170.20">
    <property type="entry name" value="TonB-dependent receptor, beta-barrel domain"/>
    <property type="match status" value="1"/>
</dbReference>
<keyword evidence="4" id="KW-0798">TonB box</keyword>
<evidence type="ECO:0000259" key="7">
    <source>
        <dbReference type="Pfam" id="PF07715"/>
    </source>
</evidence>
<keyword evidence="9" id="KW-1185">Reference proteome</keyword>
<comment type="subcellular location">
    <subcellularLocation>
        <location evidence="1 4">Cell outer membrane</location>
    </subcellularLocation>
</comment>
<evidence type="ECO:0000256" key="5">
    <source>
        <dbReference type="SAM" id="SignalP"/>
    </source>
</evidence>
<feature type="signal peptide" evidence="5">
    <location>
        <begin position="1"/>
        <end position="29"/>
    </location>
</feature>
<dbReference type="InterPro" id="IPR037066">
    <property type="entry name" value="Plug_dom_sf"/>
</dbReference>
<dbReference type="RefSeq" id="WP_309201796.1">
    <property type="nucleotide sequence ID" value="NZ_CP133548.1"/>
</dbReference>
<dbReference type="InterPro" id="IPR000531">
    <property type="entry name" value="Beta-barrel_TonB"/>
</dbReference>
<sequence>MATPQFKRKVIPHLVALSLASAATGQVIAAEPETQKAEEKTADVTITVTGLRESLKRNLADKRDANAVVDVITAQDIGKFPDKNIAESLQRVPGVTINRGFAGEGNEVSIRGMDPQLTQTLVNGQFVASTSWFSLSFNRRSFNMDLMPSELVESVVVYKSPVAELDEGGLGGTVMLNTRKPLDLDSGTIYASVEAMKNSLDSDTGASASGLFSWKNEQANFGILATLSTAETVGRGNKAENYWEEAWSAAGIAQFRQDRQRDTFDINAQFAPSDRLSIGLHYFNTQLDAQNTNQNFLLFNRSADVVNGSSVTSPTTGVPMAGTLIGGTTASGGWMLAQDVNSRRPELESDLTDLTFDYDGDTWRFHGSVGNTSAEGGNGGNVNSLWGINDTDARWQNNGGNVSVDYDFLAATGFYLNVNNLDLSDPSWQTNLAMSLSEVTLFDEEDWLQADLDFDVSWGDFHTIKVGIKSRDHSFGKAQTNYTVDAAAVMAGASTLGDSGYFNGPIDIDGGVLVGGSEGSIAGVGLNFDSAVRNNVTGSEYLYAAYGEVQEKITAMYLQGDFSGDKFRGNIGFRYVKTDVEGSTYADPLDQNSLFAREANYSDVLPSFNFAYDFEEDTLFRMSIAKVMSRPAYSTLNPALSAINPTANTASSGNVGIDPFRATQIDLGVEHYFGDNNFVGVALFVKDIKSFGSSGTITDLVYEPNGDLNAPNDLEPYTLTVPTQGTQGQVQGVEFNYQKMFGNFGVLANLTLSDSEGRTEAGDVASLPGQSDTSYNITGFYQTDLIETRLAYTYRDEFLAEGTAFGNALDVFDDQAYLDLSVTWHATDTIDVTFQGVNLTDEVTVQSHNPISSLGSNRVTTANGKRFFLGASVRF</sequence>
<feature type="chain" id="PRO_5041266800" evidence="5">
    <location>
        <begin position="30"/>
        <end position="875"/>
    </location>
</feature>
<evidence type="ECO:0000313" key="9">
    <source>
        <dbReference type="Proteomes" id="UP001239782"/>
    </source>
</evidence>
<proteinExistence type="inferred from homology"/>
<organism evidence="8 9">
    <name type="scientific">Pleionea litopenaei</name>
    <dbReference type="NCBI Taxonomy" id="3070815"/>
    <lineage>
        <taxon>Bacteria</taxon>
        <taxon>Pseudomonadati</taxon>
        <taxon>Pseudomonadota</taxon>
        <taxon>Gammaproteobacteria</taxon>
        <taxon>Oceanospirillales</taxon>
        <taxon>Pleioneaceae</taxon>
        <taxon>Pleionea</taxon>
    </lineage>
</organism>
<evidence type="ECO:0000259" key="6">
    <source>
        <dbReference type="Pfam" id="PF00593"/>
    </source>
</evidence>
<comment type="similarity">
    <text evidence="4">Belongs to the TonB-dependent receptor family.</text>
</comment>
<dbReference type="InterPro" id="IPR012910">
    <property type="entry name" value="Plug_dom"/>
</dbReference>
<dbReference type="AlphaFoldDB" id="A0AA51X6B7"/>
<dbReference type="InterPro" id="IPR036942">
    <property type="entry name" value="Beta-barrel_TonB_sf"/>
</dbReference>
<name>A0AA51X6B7_9GAMM</name>
<dbReference type="KEGG" id="plei:Q9312_15625"/>
<dbReference type="EMBL" id="CP133548">
    <property type="protein sequence ID" value="WMS86651.1"/>
    <property type="molecule type" value="Genomic_DNA"/>
</dbReference>
<accession>A0AA51X6B7</accession>
<dbReference type="Pfam" id="PF07715">
    <property type="entry name" value="Plug"/>
    <property type="match status" value="1"/>
</dbReference>
<feature type="domain" description="TonB-dependent receptor plug" evidence="7">
    <location>
        <begin position="61"/>
        <end position="173"/>
    </location>
</feature>
<feature type="domain" description="TonB-dependent receptor-like beta-barrel" evidence="6">
    <location>
        <begin position="358"/>
        <end position="839"/>
    </location>
</feature>
<keyword evidence="8" id="KW-0675">Receptor</keyword>
<evidence type="ECO:0000256" key="3">
    <source>
        <dbReference type="ARBA" id="ARBA00023237"/>
    </source>
</evidence>